<feature type="chain" id="PRO_5001568530" evidence="1">
    <location>
        <begin position="33"/>
        <end position="400"/>
    </location>
</feature>
<dbReference type="EMBL" id="KK198758">
    <property type="protein sequence ID" value="KCW68783.1"/>
    <property type="molecule type" value="Genomic_DNA"/>
</dbReference>
<feature type="signal peptide" evidence="1">
    <location>
        <begin position="1"/>
        <end position="32"/>
    </location>
</feature>
<sequence>MTASSTIATLSLLLSLLQLMSSSFQALTPALALNVNASSRPSSTALFFQDVVKEICAGQGWDPDAVSLSRLDLSKARFGFARRHEFRIRFGKTDVFFWFSDEVASWRRLNATRGVGFVDSVRAVGSSPVIGSFKVDGPFELRADGDHEFSISLPLNTTYTGLRHVLVGEGITVEVNGAQEVSLLYGPQFNSSGNVTKVKSGFWPYWQSLCTPLLPICVTGSASLIAYRTRNPSTYIETNFLSTGTIELLPEKCYGNFLYKRPSCPIDSLSSRIATLERVLGGLMGDRMRQYGFLGFVKAKIKAVMVIRLQIQLERNVTGNETHLVKWEQWRTRPTVERVWFQVVARVDAERLTPLIVNKVRPFSGADTVAWSSLLSNISFTKFPSILVPPDALTLDVKWD</sequence>
<dbReference type="OMA" id="CYTRHIY"/>
<accession>A0A059BR74</accession>
<gene>
    <name evidence="2" type="ORF">EUGRSUZ_F02384</name>
</gene>
<dbReference type="InParanoid" id="A0A059BR74"/>
<dbReference type="FunCoup" id="A0A059BR74">
    <property type="interactions" value="991"/>
</dbReference>
<dbReference type="AlphaFoldDB" id="A0A059BR74"/>
<evidence type="ECO:0000256" key="1">
    <source>
        <dbReference type="SAM" id="SignalP"/>
    </source>
</evidence>
<protein>
    <submittedName>
        <fullName evidence="2">Uncharacterized protein</fullName>
    </submittedName>
</protein>
<organism evidence="2">
    <name type="scientific">Eucalyptus grandis</name>
    <name type="common">Flooded gum</name>
    <dbReference type="NCBI Taxonomy" id="71139"/>
    <lineage>
        <taxon>Eukaryota</taxon>
        <taxon>Viridiplantae</taxon>
        <taxon>Streptophyta</taxon>
        <taxon>Embryophyta</taxon>
        <taxon>Tracheophyta</taxon>
        <taxon>Spermatophyta</taxon>
        <taxon>Magnoliopsida</taxon>
        <taxon>eudicotyledons</taxon>
        <taxon>Gunneridae</taxon>
        <taxon>Pentapetalae</taxon>
        <taxon>rosids</taxon>
        <taxon>malvids</taxon>
        <taxon>Myrtales</taxon>
        <taxon>Myrtaceae</taxon>
        <taxon>Myrtoideae</taxon>
        <taxon>Eucalypteae</taxon>
        <taxon>Eucalyptus</taxon>
    </lineage>
</organism>
<evidence type="ECO:0000313" key="2">
    <source>
        <dbReference type="EMBL" id="KCW68783.1"/>
    </source>
</evidence>
<dbReference type="PANTHER" id="PTHR34454">
    <property type="entry name" value="TUNICAMYCIN INDUCED PROTEIN"/>
    <property type="match status" value="1"/>
</dbReference>
<dbReference type="PANTHER" id="PTHR34454:SF3">
    <property type="entry name" value="PEPTIDASE I, PUTATIVE-RELATED"/>
    <property type="match status" value="1"/>
</dbReference>
<keyword evidence="1" id="KW-0732">Signal</keyword>
<dbReference type="InterPro" id="IPR053283">
    <property type="entry name" value="TUNICAMYCIN_INDUCED_1"/>
</dbReference>
<proteinExistence type="predicted"/>
<name>A0A059BR74_EUCGR</name>
<dbReference type="STRING" id="71139.A0A059BR74"/>
<reference evidence="2" key="1">
    <citation type="submission" date="2013-07" db="EMBL/GenBank/DDBJ databases">
        <title>The genome of Eucalyptus grandis.</title>
        <authorList>
            <person name="Schmutz J."/>
            <person name="Hayes R."/>
            <person name="Myburg A."/>
            <person name="Tuskan G."/>
            <person name="Grattapaglia D."/>
            <person name="Rokhsar D.S."/>
        </authorList>
    </citation>
    <scope>NUCLEOTIDE SEQUENCE</scope>
    <source>
        <tissue evidence="2">Leaf extractions</tissue>
    </source>
</reference>
<dbReference type="Gramene" id="KCW68783">
    <property type="protein sequence ID" value="KCW68783"/>
    <property type="gene ID" value="EUGRSUZ_F02384"/>
</dbReference>
<dbReference type="eggNOG" id="KOG0171">
    <property type="taxonomic scope" value="Eukaryota"/>
</dbReference>